<dbReference type="EMBL" id="JACRJB010000002">
    <property type="protein sequence ID" value="MBI5127867.1"/>
    <property type="molecule type" value="Genomic_DNA"/>
</dbReference>
<evidence type="ECO:0000313" key="2">
    <source>
        <dbReference type="EMBL" id="MBI5127867.1"/>
    </source>
</evidence>
<organism evidence="2 3">
    <name type="scientific">Rhodopseudomonas palustris</name>
    <dbReference type="NCBI Taxonomy" id="1076"/>
    <lineage>
        <taxon>Bacteria</taxon>
        <taxon>Pseudomonadati</taxon>
        <taxon>Pseudomonadota</taxon>
        <taxon>Alphaproteobacteria</taxon>
        <taxon>Hyphomicrobiales</taxon>
        <taxon>Nitrobacteraceae</taxon>
        <taxon>Rhodopseudomonas</taxon>
    </lineage>
</organism>
<comment type="caution">
    <text evidence="2">The sequence shown here is derived from an EMBL/GenBank/DDBJ whole genome shotgun (WGS) entry which is preliminary data.</text>
</comment>
<evidence type="ECO:0000256" key="1">
    <source>
        <dbReference type="SAM" id="SignalP"/>
    </source>
</evidence>
<feature type="chain" id="PRO_5037918107" description="DUF1311 domain-containing protein" evidence="1">
    <location>
        <begin position="20"/>
        <end position="254"/>
    </location>
</feature>
<dbReference type="Proteomes" id="UP000782519">
    <property type="component" value="Unassembled WGS sequence"/>
</dbReference>
<dbReference type="AlphaFoldDB" id="A0A933VTQ7"/>
<sequence length="254" mass="28704">MRLVTIAVMGALLAPQAMASDRPTLGLLTHTSEWSNLRYKCAVESDGQLLCAMAWSDVRKLSSGKTLKDEIAKGLDLLKTTKPGKPEECDDLERRVGDIRHPSRASPGIAAEVRALDPRDRRDLVRSWELAAEFCRHPTRQTMIKLVTQRFEQRAMTCSVDGYEAYRRFKKVDESTWASTTGPDGVCGWVSIARFERDAAVPEIWNYVEQRSIAHPHIATPDLKCSEFKPSEQRYVWGVNDFHAGCEFISFVPF</sequence>
<protein>
    <recommendedName>
        <fullName evidence="4">DUF1311 domain-containing protein</fullName>
    </recommendedName>
</protein>
<gene>
    <name evidence="2" type="ORF">HZA66_00350</name>
</gene>
<proteinExistence type="predicted"/>
<reference evidence="2" key="1">
    <citation type="submission" date="2020-07" db="EMBL/GenBank/DDBJ databases">
        <title>Huge and variable diversity of episymbiotic CPR bacteria and DPANN archaea in groundwater ecosystems.</title>
        <authorList>
            <person name="He C.Y."/>
            <person name="Keren R."/>
            <person name="Whittaker M."/>
            <person name="Farag I.F."/>
            <person name="Doudna J."/>
            <person name="Cate J.H.D."/>
            <person name="Banfield J.F."/>
        </authorList>
    </citation>
    <scope>NUCLEOTIDE SEQUENCE</scope>
    <source>
        <strain evidence="2">NC_groundwater_1818_Pr3_B-0.1um_66_35</strain>
    </source>
</reference>
<keyword evidence="1" id="KW-0732">Signal</keyword>
<evidence type="ECO:0000313" key="3">
    <source>
        <dbReference type="Proteomes" id="UP000782519"/>
    </source>
</evidence>
<feature type="signal peptide" evidence="1">
    <location>
        <begin position="1"/>
        <end position="19"/>
    </location>
</feature>
<accession>A0A933VTQ7</accession>
<name>A0A933VTQ7_RHOPL</name>
<evidence type="ECO:0008006" key="4">
    <source>
        <dbReference type="Google" id="ProtNLM"/>
    </source>
</evidence>